<gene>
    <name evidence="1" type="ORF">CB5_LOCUS299</name>
</gene>
<proteinExistence type="predicted"/>
<protein>
    <submittedName>
        <fullName evidence="1">Uncharacterized protein</fullName>
    </submittedName>
</protein>
<accession>A0A6V7NEZ9</accession>
<sequence>MFGMRKVRKCIELAKISLFCLLYRYSRNGVPGFSLSREKSPFCTVVVAELALRCLGVLQSLHGRVRECFGQVFAALDQQVTGWKLKKDWRLVELILGTPWDYLEPSTRCMAGLCTCRICFRWYPGVTGRKLAPQLTDLTGSGGSECLRFLKSCRIVRSNRLRACSRHRHYNNMKAQVNTTHAIATPLKC</sequence>
<dbReference type="EMBL" id="LR862129">
    <property type="protein sequence ID" value="CAD1817088.1"/>
    <property type="molecule type" value="Genomic_DNA"/>
</dbReference>
<name>A0A6V7NEZ9_ANACO</name>
<dbReference type="AlphaFoldDB" id="A0A6V7NEZ9"/>
<organism evidence="1">
    <name type="scientific">Ananas comosus var. bracteatus</name>
    <name type="common">red pineapple</name>
    <dbReference type="NCBI Taxonomy" id="296719"/>
    <lineage>
        <taxon>Eukaryota</taxon>
        <taxon>Viridiplantae</taxon>
        <taxon>Streptophyta</taxon>
        <taxon>Embryophyta</taxon>
        <taxon>Tracheophyta</taxon>
        <taxon>Spermatophyta</taxon>
        <taxon>Magnoliopsida</taxon>
        <taxon>Liliopsida</taxon>
        <taxon>Poales</taxon>
        <taxon>Bromeliaceae</taxon>
        <taxon>Bromelioideae</taxon>
        <taxon>Ananas</taxon>
    </lineage>
</organism>
<reference evidence="1" key="1">
    <citation type="submission" date="2020-07" db="EMBL/GenBank/DDBJ databases">
        <authorList>
            <person name="Lin J."/>
        </authorList>
    </citation>
    <scope>NUCLEOTIDE SEQUENCE</scope>
</reference>
<evidence type="ECO:0000313" key="1">
    <source>
        <dbReference type="EMBL" id="CAD1817088.1"/>
    </source>
</evidence>